<dbReference type="InterPro" id="IPR001387">
    <property type="entry name" value="Cro/C1-type_HTH"/>
</dbReference>
<proteinExistence type="predicted"/>
<dbReference type="SUPFAM" id="SSF47413">
    <property type="entry name" value="lambda repressor-like DNA-binding domains"/>
    <property type="match status" value="1"/>
</dbReference>
<dbReference type="CDD" id="cd00093">
    <property type="entry name" value="HTH_XRE"/>
    <property type="match status" value="1"/>
</dbReference>
<dbReference type="AlphaFoldDB" id="A0A378U3P2"/>
<reference evidence="2 3" key="1">
    <citation type="submission" date="2018-06" db="EMBL/GenBank/DDBJ databases">
        <authorList>
            <consortium name="Pathogen Informatics"/>
            <person name="Doyle S."/>
        </authorList>
    </citation>
    <scope>NUCLEOTIDE SEQUENCE [LARGE SCALE GENOMIC DNA]</scope>
    <source>
        <strain evidence="2 3">NCTC11179</strain>
    </source>
</reference>
<dbReference type="RefSeq" id="WP_115092407.1">
    <property type="nucleotide sequence ID" value="NZ_CP068107.1"/>
</dbReference>
<organism evidence="2 3">
    <name type="scientific">Myroides odoratus</name>
    <name type="common">Flavobacterium odoratum</name>
    <dbReference type="NCBI Taxonomy" id="256"/>
    <lineage>
        <taxon>Bacteria</taxon>
        <taxon>Pseudomonadati</taxon>
        <taxon>Bacteroidota</taxon>
        <taxon>Flavobacteriia</taxon>
        <taxon>Flavobacteriales</taxon>
        <taxon>Flavobacteriaceae</taxon>
        <taxon>Myroides</taxon>
    </lineage>
</organism>
<accession>A0A378U3P2</accession>
<evidence type="ECO:0000313" key="2">
    <source>
        <dbReference type="EMBL" id="STZ69756.1"/>
    </source>
</evidence>
<dbReference type="SMART" id="SM00530">
    <property type="entry name" value="HTH_XRE"/>
    <property type="match status" value="1"/>
</dbReference>
<evidence type="ECO:0000259" key="1">
    <source>
        <dbReference type="PROSITE" id="PS50943"/>
    </source>
</evidence>
<protein>
    <submittedName>
        <fullName evidence="2">Transcriptional regulator, y4mF family</fullName>
    </submittedName>
</protein>
<name>A0A378U3P2_MYROD</name>
<feature type="domain" description="HTH cro/C1-type" evidence="1">
    <location>
        <begin position="15"/>
        <end position="69"/>
    </location>
</feature>
<sequence length="103" mass="11744">MQTPAQKCKIQSEKMRSRRKELGFSQEYVAMKLNISQKAYSDIESGKTKLKNDVLNEIAIILEISPFQICPIACDCTSDLQTKHGQLLQYLQEKGVDFPDEFA</sequence>
<dbReference type="Proteomes" id="UP000255024">
    <property type="component" value="Unassembled WGS sequence"/>
</dbReference>
<dbReference type="PROSITE" id="PS50943">
    <property type="entry name" value="HTH_CROC1"/>
    <property type="match status" value="1"/>
</dbReference>
<dbReference type="GO" id="GO:0003677">
    <property type="term" value="F:DNA binding"/>
    <property type="evidence" value="ECO:0007669"/>
    <property type="project" value="InterPro"/>
</dbReference>
<keyword evidence="3" id="KW-1185">Reference proteome</keyword>
<dbReference type="Pfam" id="PF01381">
    <property type="entry name" value="HTH_3"/>
    <property type="match status" value="1"/>
</dbReference>
<dbReference type="InterPro" id="IPR010982">
    <property type="entry name" value="Lambda_DNA-bd_dom_sf"/>
</dbReference>
<gene>
    <name evidence="2" type="ORF">NCTC11179_03273</name>
</gene>
<evidence type="ECO:0000313" key="3">
    <source>
        <dbReference type="Proteomes" id="UP000255024"/>
    </source>
</evidence>
<dbReference type="Gene3D" id="1.10.260.40">
    <property type="entry name" value="lambda repressor-like DNA-binding domains"/>
    <property type="match status" value="1"/>
</dbReference>
<dbReference type="EMBL" id="UGQL01000002">
    <property type="protein sequence ID" value="STZ69756.1"/>
    <property type="molecule type" value="Genomic_DNA"/>
</dbReference>